<dbReference type="EMBL" id="CP024955">
    <property type="protein sequence ID" value="ATY85993.1"/>
    <property type="molecule type" value="Genomic_DNA"/>
</dbReference>
<proteinExistence type="predicted"/>
<feature type="transmembrane region" description="Helical" evidence="6">
    <location>
        <begin position="214"/>
        <end position="240"/>
    </location>
</feature>
<dbReference type="Gene3D" id="1.20.1250.20">
    <property type="entry name" value="MFS general substrate transporter like domains"/>
    <property type="match status" value="1"/>
</dbReference>
<organism evidence="8 9">
    <name type="scientific">Kyrpidia spormannii</name>
    <dbReference type="NCBI Taxonomy" id="2055160"/>
    <lineage>
        <taxon>Bacteria</taxon>
        <taxon>Bacillati</taxon>
        <taxon>Bacillota</taxon>
        <taxon>Bacilli</taxon>
        <taxon>Bacillales</taxon>
        <taxon>Alicyclobacillaceae</taxon>
        <taxon>Kyrpidia</taxon>
    </lineage>
</organism>
<dbReference type="GO" id="GO:0022857">
    <property type="term" value="F:transmembrane transporter activity"/>
    <property type="evidence" value="ECO:0007669"/>
    <property type="project" value="InterPro"/>
</dbReference>
<feature type="transmembrane region" description="Helical" evidence="6">
    <location>
        <begin position="278"/>
        <end position="298"/>
    </location>
</feature>
<dbReference type="Pfam" id="PF06779">
    <property type="entry name" value="MFS_4"/>
    <property type="match status" value="1"/>
</dbReference>
<evidence type="ECO:0000313" key="9">
    <source>
        <dbReference type="Proteomes" id="UP000231932"/>
    </source>
</evidence>
<comment type="subcellular location">
    <subcellularLocation>
        <location evidence="1">Cell membrane</location>
        <topology evidence="1">Multi-pass membrane protein</topology>
    </subcellularLocation>
</comment>
<dbReference type="RefSeq" id="WP_100668744.1">
    <property type="nucleotide sequence ID" value="NZ_CP024955.1"/>
</dbReference>
<dbReference type="Proteomes" id="UP000231932">
    <property type="component" value="Chromosome"/>
</dbReference>
<dbReference type="AlphaFoldDB" id="A0A2K8N9M1"/>
<dbReference type="InterPro" id="IPR020846">
    <property type="entry name" value="MFS_dom"/>
</dbReference>
<feature type="transmembrane region" description="Helical" evidence="6">
    <location>
        <begin position="171"/>
        <end position="189"/>
    </location>
</feature>
<feature type="transmembrane region" description="Helical" evidence="6">
    <location>
        <begin position="110"/>
        <end position="131"/>
    </location>
</feature>
<dbReference type="SUPFAM" id="SSF103473">
    <property type="entry name" value="MFS general substrate transporter"/>
    <property type="match status" value="1"/>
</dbReference>
<keyword evidence="4 6" id="KW-1133">Transmembrane helix</keyword>
<dbReference type="InterPro" id="IPR036259">
    <property type="entry name" value="MFS_trans_sf"/>
</dbReference>
<dbReference type="PROSITE" id="PS50850">
    <property type="entry name" value="MFS"/>
    <property type="match status" value="1"/>
</dbReference>
<feature type="transmembrane region" description="Helical" evidence="6">
    <location>
        <begin position="53"/>
        <end position="72"/>
    </location>
</feature>
<feature type="transmembrane region" description="Helical" evidence="6">
    <location>
        <begin position="252"/>
        <end position="271"/>
    </location>
</feature>
<evidence type="ECO:0000256" key="3">
    <source>
        <dbReference type="ARBA" id="ARBA00022692"/>
    </source>
</evidence>
<dbReference type="GO" id="GO:0005886">
    <property type="term" value="C:plasma membrane"/>
    <property type="evidence" value="ECO:0007669"/>
    <property type="project" value="UniProtKB-SubCell"/>
</dbReference>
<dbReference type="InterPro" id="IPR010645">
    <property type="entry name" value="MFS_4"/>
</dbReference>
<name>A0A2K8N9M1_9BACL</name>
<feature type="transmembrane region" description="Helical" evidence="6">
    <location>
        <begin position="12"/>
        <end position="33"/>
    </location>
</feature>
<feature type="transmembrane region" description="Helical" evidence="6">
    <location>
        <begin position="338"/>
        <end position="360"/>
    </location>
</feature>
<protein>
    <submittedName>
        <fullName evidence="8">MFS transporter</fullName>
    </submittedName>
</protein>
<dbReference type="PANTHER" id="PTHR23537:SF1">
    <property type="entry name" value="SUGAR TRANSPORTER"/>
    <property type="match status" value="1"/>
</dbReference>
<keyword evidence="5 6" id="KW-0472">Membrane</keyword>
<evidence type="ECO:0000256" key="4">
    <source>
        <dbReference type="ARBA" id="ARBA00022989"/>
    </source>
</evidence>
<feature type="transmembrane region" description="Helical" evidence="6">
    <location>
        <begin position="143"/>
        <end position="165"/>
    </location>
</feature>
<accession>A0A2K8N9M1</accession>
<keyword evidence="3 6" id="KW-0812">Transmembrane</keyword>
<sequence>MSRIRISLNQDYRILAGGVLALFIAMGIGRFAFTPILPFMQADEHVSDALAGYLASSNYLGYLVGAFVAGLSQVAKYRVPLYRYSLAVSIITTGAMGVGSASWLWLAVRFLSGIASGLVFVLVSSMVLDALAHRGRLRLSGIFYGGVGLGIAATGIAVATLGSAFGWRGMWLAMTALGIGLGVPAARWMPRQRTGLAAPQPGNRSGGRGAERDYFPWLLASYGCEGAGYIITGTFLVSLAAGVPELHAIAPYGWIVVGIAAIPSCWAWSAIAERKSAIVSLAAALVLQAVGVVLPVVMPNPAGLMIGAILFGGTFMGITTMATGLAKRLRPEESSRAIGLMTGVYGVGQIIGAAGAGVLADRSGGFALPMGVAATVVLMGAGLLVAGKVHWAVGHTGVSNHGGSETWKKC</sequence>
<reference evidence="9" key="1">
    <citation type="submission" date="2017-11" db="EMBL/GenBank/DDBJ databases">
        <title>Complete Genome Sequence of Kyrpidia sp. Strain EA-1, a thermophilic, hydrogen-oxidizing Bacterium, isolated from the Azores.</title>
        <authorList>
            <person name="Reiner J.E."/>
            <person name="Lapp C.J."/>
            <person name="Bunk B."/>
            <person name="Gescher J."/>
        </authorList>
    </citation>
    <scope>NUCLEOTIDE SEQUENCE [LARGE SCALE GENOMIC DNA]</scope>
    <source>
        <strain evidence="9">EA-1</strain>
    </source>
</reference>
<evidence type="ECO:0000313" key="8">
    <source>
        <dbReference type="EMBL" id="ATY85993.1"/>
    </source>
</evidence>
<evidence type="ECO:0000259" key="7">
    <source>
        <dbReference type="PROSITE" id="PS50850"/>
    </source>
</evidence>
<evidence type="ECO:0000256" key="1">
    <source>
        <dbReference type="ARBA" id="ARBA00004651"/>
    </source>
</evidence>
<evidence type="ECO:0000256" key="6">
    <source>
        <dbReference type="SAM" id="Phobius"/>
    </source>
</evidence>
<keyword evidence="9" id="KW-1185">Reference proteome</keyword>
<feature type="transmembrane region" description="Helical" evidence="6">
    <location>
        <begin position="366"/>
        <end position="386"/>
    </location>
</feature>
<dbReference type="PANTHER" id="PTHR23537">
    <property type="match status" value="1"/>
</dbReference>
<evidence type="ECO:0000256" key="2">
    <source>
        <dbReference type="ARBA" id="ARBA00022448"/>
    </source>
</evidence>
<dbReference type="KEGG" id="kyr:CVV65_14535"/>
<keyword evidence="2" id="KW-0813">Transport</keyword>
<dbReference type="CDD" id="cd06180">
    <property type="entry name" value="MFS_YjiJ"/>
    <property type="match status" value="1"/>
</dbReference>
<feature type="domain" description="Major facilitator superfamily (MFS) profile" evidence="7">
    <location>
        <begin position="13"/>
        <end position="410"/>
    </location>
</feature>
<feature type="transmembrane region" description="Helical" evidence="6">
    <location>
        <begin position="84"/>
        <end position="104"/>
    </location>
</feature>
<evidence type="ECO:0000256" key="5">
    <source>
        <dbReference type="ARBA" id="ARBA00023136"/>
    </source>
</evidence>
<feature type="transmembrane region" description="Helical" evidence="6">
    <location>
        <begin position="304"/>
        <end position="326"/>
    </location>
</feature>
<dbReference type="OrthoDB" id="9797953at2"/>
<gene>
    <name evidence="8" type="ORF">CVV65_14535</name>
</gene>